<proteinExistence type="predicted"/>
<dbReference type="EMBL" id="JARVKM010000032">
    <property type="protein sequence ID" value="KAK9775709.1"/>
    <property type="molecule type" value="Genomic_DNA"/>
</dbReference>
<gene>
    <name evidence="1" type="ORF">SCAR479_07525</name>
</gene>
<accession>A0ABR2XPK6</accession>
<evidence type="ECO:0000313" key="1">
    <source>
        <dbReference type="EMBL" id="KAK9775709.1"/>
    </source>
</evidence>
<keyword evidence="2" id="KW-1185">Reference proteome</keyword>
<comment type="caution">
    <text evidence="1">The sequence shown here is derived from an EMBL/GenBank/DDBJ whole genome shotgun (WGS) entry which is preliminary data.</text>
</comment>
<sequence length="311" mass="34975">MSAQGRHTVFLSLPVACTGDLWHHAAAQILHNTRKIRFYELITVLGAVDEEENFHGSLARGPAVFDYFLGIGMPCALARISFPEGGEGAADLSQRTLSLDKQYYMRIVEAQKSRSKRFDVLWPQLETIDKEEAQETRGIVNQGEHSIDGPYRDEVIIRKLGISNGRVLLYNWRKPSTYSGHGSLKSHLEQISRHARIHGLSVIRIAAGVPPGEMQDTRPRFVRHASFERGGRSGSLDVAAFVGMNCFEWDEPVFNIAVGALDIELKHLPSKEYTELQKLKSLIDGSPGSWMCTPRDLTLRTWHIFDKEGKH</sequence>
<dbReference type="Proteomes" id="UP001465668">
    <property type="component" value="Unassembled WGS sequence"/>
</dbReference>
<name>A0ABR2XPK6_9PEZI</name>
<organism evidence="1 2">
    <name type="scientific">Seiridium cardinale</name>
    <dbReference type="NCBI Taxonomy" id="138064"/>
    <lineage>
        <taxon>Eukaryota</taxon>
        <taxon>Fungi</taxon>
        <taxon>Dikarya</taxon>
        <taxon>Ascomycota</taxon>
        <taxon>Pezizomycotina</taxon>
        <taxon>Sordariomycetes</taxon>
        <taxon>Xylariomycetidae</taxon>
        <taxon>Amphisphaeriales</taxon>
        <taxon>Sporocadaceae</taxon>
        <taxon>Seiridium</taxon>
    </lineage>
</organism>
<reference evidence="1 2" key="1">
    <citation type="submission" date="2024-02" db="EMBL/GenBank/DDBJ databases">
        <title>First draft genome assembly of two strains of Seiridium cardinale.</title>
        <authorList>
            <person name="Emiliani G."/>
            <person name="Scali E."/>
        </authorList>
    </citation>
    <scope>NUCLEOTIDE SEQUENCE [LARGE SCALE GENOMIC DNA]</scope>
    <source>
        <strain evidence="1 2">BM-138-000479</strain>
    </source>
</reference>
<protein>
    <submittedName>
        <fullName evidence="1">Uncharacterized protein</fullName>
    </submittedName>
</protein>
<evidence type="ECO:0000313" key="2">
    <source>
        <dbReference type="Proteomes" id="UP001465668"/>
    </source>
</evidence>